<dbReference type="Proteomes" id="UP001597119">
    <property type="component" value="Unassembled WGS sequence"/>
</dbReference>
<dbReference type="Pfam" id="PF03214">
    <property type="entry name" value="RGP"/>
    <property type="match status" value="1"/>
</dbReference>
<dbReference type="RefSeq" id="WP_247378350.1">
    <property type="nucleotide sequence ID" value="NZ_JALLGV010000005.1"/>
</dbReference>
<gene>
    <name evidence="3" type="ORF">ACFR9U_17080</name>
</gene>
<comment type="subcellular location">
    <subcellularLocation>
        <location evidence="1">Golgi apparatus</location>
    </subcellularLocation>
</comment>
<dbReference type="PANTHER" id="PTHR31682">
    <property type="entry name" value="UDP-ARABINOSE MUTASE"/>
    <property type="match status" value="1"/>
</dbReference>
<protein>
    <submittedName>
        <fullName evidence="3">Alpha-1 4-glucan-protein synthase</fullName>
    </submittedName>
</protein>
<dbReference type="InterPro" id="IPR037595">
    <property type="entry name" value="RGP_fam"/>
</dbReference>
<sequence length="389" mass="44221">MVTDVCLIVPTIREYECLRSYFENARTHGFDLDRLHVVLVTEDFCDTDEMRAMLNDEGVEGRVFDGSAREDWFAERGLDQYAHLIPEASHAQTSFGLLYMWEKDFEYGFFIDDDTLPHSDFDFFGTHFDNLAYEGEIESVSSDERWVNVLYQNVDDHGLYPRGYPYSAMDEEIETETATVDDVVASQGLWTNVPDLDAVRILMDGDLQGQAQTRTTADDYDGNFVAADGQYLTVCSMNLAFRREVIPAFYQLPMDDNRWDVGRFDDIWSGLFLKRACDVLDKQIVNGYPLCEHNKAPRSTFGDLNNEVPGLELNEHVWEIIDEVGADADSYAGVFAAMADAMATGEFDYENAEFINFCGEYMQDWLACLDELQPGTLSTEDRASVTADD</sequence>
<evidence type="ECO:0000313" key="3">
    <source>
        <dbReference type="EMBL" id="MFD1588694.1"/>
    </source>
</evidence>
<proteinExistence type="predicted"/>
<comment type="caution">
    <text evidence="3">The sequence shown here is derived from an EMBL/GenBank/DDBJ whole genome shotgun (WGS) entry which is preliminary data.</text>
</comment>
<dbReference type="PANTHER" id="PTHR31682:SF44">
    <property type="entry name" value="UDP-ARABINOPYRANOSE MUTASE 3"/>
    <property type="match status" value="1"/>
</dbReference>
<evidence type="ECO:0000256" key="2">
    <source>
        <dbReference type="ARBA" id="ARBA00023034"/>
    </source>
</evidence>
<evidence type="ECO:0000256" key="1">
    <source>
        <dbReference type="ARBA" id="ARBA00004555"/>
    </source>
</evidence>
<keyword evidence="4" id="KW-1185">Reference proteome</keyword>
<dbReference type="AlphaFoldDB" id="A0ABD6CHA3"/>
<dbReference type="EMBL" id="JBHUDJ010000014">
    <property type="protein sequence ID" value="MFD1588694.1"/>
    <property type="molecule type" value="Genomic_DNA"/>
</dbReference>
<evidence type="ECO:0000313" key="4">
    <source>
        <dbReference type="Proteomes" id="UP001597119"/>
    </source>
</evidence>
<name>A0ABD6CHA3_9EURY</name>
<reference evidence="3 4" key="1">
    <citation type="journal article" date="2019" name="Int. J. Syst. Evol. Microbiol.">
        <title>The Global Catalogue of Microorganisms (GCM) 10K type strain sequencing project: providing services to taxonomists for standard genome sequencing and annotation.</title>
        <authorList>
            <consortium name="The Broad Institute Genomics Platform"/>
            <consortium name="The Broad Institute Genome Sequencing Center for Infectious Disease"/>
            <person name="Wu L."/>
            <person name="Ma J."/>
        </authorList>
    </citation>
    <scope>NUCLEOTIDE SEQUENCE [LARGE SCALE GENOMIC DNA]</scope>
    <source>
        <strain evidence="3 4">CGMCC 1.12125</strain>
    </source>
</reference>
<organism evidence="3 4">
    <name type="scientific">Halorientalis brevis</name>
    <dbReference type="NCBI Taxonomy" id="1126241"/>
    <lineage>
        <taxon>Archaea</taxon>
        <taxon>Methanobacteriati</taxon>
        <taxon>Methanobacteriota</taxon>
        <taxon>Stenosarchaea group</taxon>
        <taxon>Halobacteria</taxon>
        <taxon>Halobacteriales</taxon>
        <taxon>Haloarculaceae</taxon>
        <taxon>Halorientalis</taxon>
    </lineage>
</organism>
<keyword evidence="2" id="KW-0333">Golgi apparatus</keyword>
<accession>A0ABD6CHA3</accession>